<dbReference type="FunFam" id="1.25.10.10:FF:000052">
    <property type="entry name" value="Cytoskeleton associated protein 5"/>
    <property type="match status" value="1"/>
</dbReference>
<dbReference type="GO" id="GO:0051301">
    <property type="term" value="P:cell division"/>
    <property type="evidence" value="ECO:0007669"/>
    <property type="project" value="UniProtKB-KW"/>
</dbReference>
<evidence type="ECO:0000313" key="18">
    <source>
        <dbReference type="Proteomes" id="UP000593567"/>
    </source>
</evidence>
<dbReference type="PROSITE" id="PS50077">
    <property type="entry name" value="HEAT_REPEAT"/>
    <property type="match status" value="1"/>
</dbReference>
<dbReference type="InterPro" id="IPR048491">
    <property type="entry name" value="XMAP215_CLASP_TOG"/>
</dbReference>
<dbReference type="InterPro" id="IPR021133">
    <property type="entry name" value="HEAT_type_2"/>
</dbReference>
<evidence type="ECO:0000256" key="13">
    <source>
        <dbReference type="ARBA" id="ARBA00025722"/>
    </source>
</evidence>
<evidence type="ECO:0000256" key="14">
    <source>
        <dbReference type="PROSITE-ProRule" id="PRU00103"/>
    </source>
</evidence>
<dbReference type="InterPro" id="IPR034085">
    <property type="entry name" value="TOG"/>
</dbReference>
<dbReference type="Proteomes" id="UP000593567">
    <property type="component" value="Unassembled WGS sequence"/>
</dbReference>
<dbReference type="SUPFAM" id="SSF48371">
    <property type="entry name" value="ARM repeat"/>
    <property type="match status" value="2"/>
</dbReference>
<keyword evidence="18" id="KW-1185">Reference proteome</keyword>
<evidence type="ECO:0000256" key="1">
    <source>
        <dbReference type="ARBA" id="ARBA00004300"/>
    </source>
</evidence>
<dbReference type="GO" id="GO:0000922">
    <property type="term" value="C:spindle pole"/>
    <property type="evidence" value="ECO:0007669"/>
    <property type="project" value="UniProtKB-SubCell"/>
</dbReference>
<sequence length="2054" mass="226006">MSYITEKMHFATIVCRVSYVMAEDQSEWIKLPADEKCVHKQWKARVAGYEEAVKLFNRLDSKSPEFTKFLGVLKKICTDSNAIAQEKALDAVLAFVENAHVAGRSCGEVMPAIITKCLNASRAKTKEKALEIILMYIEIDKQEAVQEELMTGLDNKQPKVVFACVQAFRSALELFGPKVITLKPLVKTLPKLLESRDQTVREETKMLVVEVYRWIGAALRPQLANLKPVQLTELEAEFEKLPSAKPVQTRFMRSQQDLKAKAEAAAAVSTADGEEAESNETEAVEIDPLEFVEPVEILSKLPKPFYEQIEAKKWQERKEMLEAVEQLACNNPKLLPGEYGDLVRALKKVLSKDTNVMLVALAAKCLTGLANGLKKKFSPYTVQCTEALLVKFKEKKPMVVTAMREAIDAMYPSTNLEAITEDILTALADKNPNVKAEAAAFVARCFSKATTATLSKKVLKPFIEPLGKTITDTAPEVREASFQALGTAMKVVGEKAISAMLGDVDSLKMTKIKECCEKAELVNMKSKAATSKPAPAQATAKPVSKPAAGGKPASSTSKPTGSAASAKAASSAKSTKKPAAANKAKKGKAGAESKPEEALLADEVVEEKAIALLGEEHVKELGNANWKKRLEAMEAIEQEVKRTPKEDMPTQAIVRVIGETKPGLKDNNFQVLKLRLSSLAYLAENFNFSWTSAQCILSNLIDKIGDLKNGGGCKEVLTAAAEATEFSKIAGEAVRIAFEGKNPKNQSETLNWLSQAIFDFGFTLNIKSLLSSIKKALQATNPAIRQSAITLLGVCYMYMGSPLRVLFEDEKPALLAQIDAEFDKVKGQKPPAPVRGGKKGSEDADDDEGQEGGEEAEPVQDLVPRNDISEKITDELLSKLADKNWKIRKEGLDEVVSILNEAKFITANIGGLAEGLKLRLADSNKILVTTTLGIVKTIAVSSGPHCKRHIPIIANALVSTMGDSKPMVRQAAIHAMDAWVEQTKLSPFVESGVFGESLRLENPHLRSTLLTWMSANMKEQTKKLPAELKECLPPLLACLNDRNPDVRKAAQESILPFMIQTGFDSMLKAASKIDKSSKDAVIALLEKAKADLPAKPKKVQSVPVVQSHISVKEIDDIMNQQADDEDQKTPTQKSENTSAGKSAPSAAKKSSAARGRSAPAPSKKKEVEVDTTPVMTIVSTKAQRLKDEKNLKVLKWSFTSPRPEFYTQLRDQMEKNFSPAIMELLHHKDFQKHIKAIQMLSNALSTLREATFANVDLILKWLTLRFFETNPSMLNKALEYLLNLFGAMQEGGQKLTTSEAEAFIPYLILKVGDSKENVRREVRKIFQALYCVYPISKVSMFIMGGLASKNSKQRAECLEELGCMMEKSGLGICQPTPKEALKEIAKQIADRDTSVRNAALNTIVIAHQIVGDQVYKYVGRLNDKDLGMLEERIKRASRSKPVPVATESAPSTSSRSSSKSRPSTAPQASRHLQRTPTLKQACENHADYIQCCGNVTFLQLPSTSGGPSSHNMPQKQGPSSTLPPEYTILTSWDPRVKEPELEPVDQELVELLCQPFPLPPVLKTSKYSKGMGKGGEPQTDLLGQLPDAKSALNLTVTNIASSNLMTASTSLTQLSHTMSDPQCQSAVKEYADQIMMMVTLQLKQIHTKHLVDFANSPDSLKLVFDVHTMCTALVMKLAEKRMLVNTSVDVFKDFINQTICAVLDPRLEDHEEGSEAISRVNVVLGKVLLSGHLTNTICAALSLLYDYSASTLQCSEKFIELVQKCIWKKARNFSADIAEIEIGPVLKICNSFINDYPAAYWRSQPNDKPLKTVKTVVATLVQNDPDRVYTAFSTATFSPKTDLEAFIQKHLRKIPNNTTLPSANTQTSQFIHNSLAAIFRKIGSRENSKEGIMDLYLFKEKYPNANLDPFLSKTSPFFKNYIERSLRAIESEKAADSGSSGYTHSSSSYRGAGESQVGVDSKYSTDWDEKLRQHRERMKKLNIGTISSSTGNLAQRVTKPPPDVVLSTRTSNVMEDVLPRESTSDRPPPPTSSSSNSELRDLKARLERIKKGHT</sequence>
<feature type="compositionally biased region" description="Low complexity" evidence="15">
    <location>
        <begin position="526"/>
        <end position="542"/>
    </location>
</feature>
<protein>
    <submittedName>
        <fullName evidence="17">CKAP5</fullName>
    </submittedName>
</protein>
<dbReference type="InterPro" id="IPR016024">
    <property type="entry name" value="ARM-type_fold"/>
</dbReference>
<feature type="repeat" description="HEAT" evidence="14">
    <location>
        <begin position="462"/>
        <end position="500"/>
    </location>
</feature>
<feature type="domain" description="TOG" evidence="16">
    <location>
        <begin position="1204"/>
        <end position="1442"/>
    </location>
</feature>
<dbReference type="GO" id="GO:0046785">
    <property type="term" value="P:microtubule polymerization"/>
    <property type="evidence" value="ECO:0007669"/>
    <property type="project" value="InterPro"/>
</dbReference>
<feature type="region of interest" description="Disordered" evidence="15">
    <location>
        <begin position="526"/>
        <end position="596"/>
    </location>
</feature>
<feature type="region of interest" description="Disordered" evidence="15">
    <location>
        <begin position="1932"/>
        <end position="1965"/>
    </location>
</feature>
<dbReference type="FunFam" id="1.25.10.10:FF:000068">
    <property type="entry name" value="cytoskeleton-associated protein 5 isoform X1"/>
    <property type="match status" value="1"/>
</dbReference>
<keyword evidence="12" id="KW-0137">Centromere</keyword>
<feature type="region of interest" description="Disordered" evidence="15">
    <location>
        <begin position="1434"/>
        <end position="1475"/>
    </location>
</feature>
<feature type="compositionally biased region" description="Acidic residues" evidence="15">
    <location>
        <begin position="843"/>
        <end position="858"/>
    </location>
</feature>
<comment type="caution">
    <text evidence="17">The sequence shown here is derived from an EMBL/GenBank/DDBJ whole genome shotgun (WGS) entry which is preliminary data.</text>
</comment>
<comment type="subcellular location">
    <subcellularLocation>
        <location evidence="2">Chromosome</location>
        <location evidence="2">Centromere</location>
        <location evidence="2">Kinetochore</location>
    </subcellularLocation>
    <subcellularLocation>
        <location evidence="1">Cytoplasm</location>
        <location evidence="1">Cytoskeleton</location>
        <location evidence="1">Microtubule organizing center</location>
        <location evidence="1">Centrosome</location>
    </subcellularLocation>
    <subcellularLocation>
        <location evidence="3">Cytoplasm</location>
        <location evidence="3">Cytoskeleton</location>
        <location evidence="3">Spindle pole</location>
    </subcellularLocation>
</comment>
<feature type="compositionally biased region" description="Polar residues" evidence="15">
    <location>
        <begin position="1984"/>
        <end position="1995"/>
    </location>
</feature>
<evidence type="ECO:0000256" key="11">
    <source>
        <dbReference type="ARBA" id="ARBA00023306"/>
    </source>
</evidence>
<dbReference type="FunFam" id="1.25.10.10:FF:000050">
    <property type="entry name" value="Cytoskeleton-associated protein 5 isoform X1"/>
    <property type="match status" value="1"/>
</dbReference>
<feature type="compositionally biased region" description="Low complexity" evidence="15">
    <location>
        <begin position="1448"/>
        <end position="1465"/>
    </location>
</feature>
<dbReference type="Gene3D" id="1.25.10.10">
    <property type="entry name" value="Leucine-rich Repeat Variant"/>
    <property type="match status" value="5"/>
</dbReference>
<evidence type="ECO:0000256" key="3">
    <source>
        <dbReference type="ARBA" id="ARBA00004647"/>
    </source>
</evidence>
<reference evidence="17" key="1">
    <citation type="submission" date="2020-06" db="EMBL/GenBank/DDBJ databases">
        <title>Draft genome of Bugula neritina, a colonial animal packing powerful symbionts and potential medicines.</title>
        <authorList>
            <person name="Rayko M."/>
        </authorList>
    </citation>
    <scope>NUCLEOTIDE SEQUENCE [LARGE SCALE GENOMIC DNA]</scope>
    <source>
        <strain evidence="17">Kwan_BN1</strain>
    </source>
</reference>
<keyword evidence="9" id="KW-0995">Kinetochore</keyword>
<keyword evidence="7" id="KW-0677">Repeat</keyword>
<feature type="compositionally biased region" description="Low complexity" evidence="15">
    <location>
        <begin position="1138"/>
        <end position="1161"/>
    </location>
</feature>
<feature type="region of interest" description="Disordered" evidence="15">
    <location>
        <begin position="1122"/>
        <end position="1169"/>
    </location>
</feature>
<feature type="domain" description="TOG" evidence="16">
    <location>
        <begin position="21"/>
        <end position="247"/>
    </location>
</feature>
<dbReference type="InterPro" id="IPR011989">
    <property type="entry name" value="ARM-like"/>
</dbReference>
<feature type="region of interest" description="Disordered" evidence="15">
    <location>
        <begin position="1502"/>
        <end position="1522"/>
    </location>
</feature>
<organism evidence="17 18">
    <name type="scientific">Bugula neritina</name>
    <name type="common">Brown bryozoan</name>
    <name type="synonym">Sertularia neritina</name>
    <dbReference type="NCBI Taxonomy" id="10212"/>
    <lineage>
        <taxon>Eukaryota</taxon>
        <taxon>Metazoa</taxon>
        <taxon>Spiralia</taxon>
        <taxon>Lophotrochozoa</taxon>
        <taxon>Bryozoa</taxon>
        <taxon>Gymnolaemata</taxon>
        <taxon>Cheilostomatida</taxon>
        <taxon>Flustrina</taxon>
        <taxon>Buguloidea</taxon>
        <taxon>Bugulidae</taxon>
        <taxon>Bugula</taxon>
    </lineage>
</organism>
<keyword evidence="10" id="KW-0206">Cytoskeleton</keyword>
<evidence type="ECO:0000256" key="5">
    <source>
        <dbReference type="ARBA" id="ARBA00022490"/>
    </source>
</evidence>
<dbReference type="PANTHER" id="PTHR12609">
    <property type="entry name" value="MICROTUBULE ASSOCIATED PROTEIN XMAP215"/>
    <property type="match status" value="1"/>
</dbReference>
<keyword evidence="4" id="KW-0158">Chromosome</keyword>
<feature type="domain" description="TOG" evidence="16">
    <location>
        <begin position="599"/>
        <end position="831"/>
    </location>
</feature>
<evidence type="ECO:0000313" key="17">
    <source>
        <dbReference type="EMBL" id="KAF6039708.1"/>
    </source>
</evidence>
<feature type="compositionally biased region" description="Low complexity" evidence="15">
    <location>
        <begin position="1937"/>
        <end position="1949"/>
    </location>
</feature>
<evidence type="ECO:0000256" key="7">
    <source>
        <dbReference type="ARBA" id="ARBA00022737"/>
    </source>
</evidence>
<gene>
    <name evidence="17" type="ORF">EB796_001988</name>
</gene>
<dbReference type="GO" id="GO:0051010">
    <property type="term" value="F:microtubule plus-end binding"/>
    <property type="evidence" value="ECO:0007669"/>
    <property type="project" value="InterPro"/>
</dbReference>
<dbReference type="Pfam" id="PF12348">
    <property type="entry name" value="CLASP_N"/>
    <property type="match status" value="2"/>
</dbReference>
<feature type="region of interest" description="Disordered" evidence="15">
    <location>
        <begin position="826"/>
        <end position="859"/>
    </location>
</feature>
<dbReference type="GO" id="GO:0061863">
    <property type="term" value="F:microtubule plus end polymerase"/>
    <property type="evidence" value="ECO:0007669"/>
    <property type="project" value="InterPro"/>
</dbReference>
<keyword evidence="6" id="KW-0132">Cell division</keyword>
<dbReference type="InterPro" id="IPR024395">
    <property type="entry name" value="CLASP_N_dom"/>
</dbReference>
<evidence type="ECO:0000256" key="12">
    <source>
        <dbReference type="ARBA" id="ARBA00023328"/>
    </source>
</evidence>
<dbReference type="FunFam" id="1.25.10.10:FF:000019">
    <property type="entry name" value="Cytoskeleton-associated protein 5"/>
    <property type="match status" value="1"/>
</dbReference>
<feature type="region of interest" description="Disordered" evidence="15">
    <location>
        <begin position="1981"/>
        <end position="2054"/>
    </location>
</feature>
<keyword evidence="8" id="KW-0498">Mitosis</keyword>
<name>A0A7J7KNI7_BUGNE</name>
<evidence type="ECO:0000259" key="16">
    <source>
        <dbReference type="SMART" id="SM01349"/>
    </source>
</evidence>
<dbReference type="GO" id="GO:0005813">
    <property type="term" value="C:centrosome"/>
    <property type="evidence" value="ECO:0007669"/>
    <property type="project" value="UniProtKB-SubCell"/>
</dbReference>
<feature type="compositionally biased region" description="Low complexity" evidence="15">
    <location>
        <begin position="551"/>
        <end position="582"/>
    </location>
</feature>
<proteinExistence type="inferred from homology"/>
<dbReference type="GO" id="GO:0030951">
    <property type="term" value="P:establishment or maintenance of microtubule cytoskeleton polarity"/>
    <property type="evidence" value="ECO:0007669"/>
    <property type="project" value="InterPro"/>
</dbReference>
<feature type="compositionally biased region" description="Basic and acidic residues" evidence="15">
    <location>
        <begin position="2038"/>
        <end position="2054"/>
    </location>
</feature>
<comment type="similarity">
    <text evidence="13">Belongs to the TOG/XMAP215 family.</text>
</comment>
<evidence type="ECO:0000256" key="4">
    <source>
        <dbReference type="ARBA" id="ARBA00022454"/>
    </source>
</evidence>
<evidence type="ECO:0000256" key="6">
    <source>
        <dbReference type="ARBA" id="ARBA00022618"/>
    </source>
</evidence>
<evidence type="ECO:0000256" key="8">
    <source>
        <dbReference type="ARBA" id="ARBA00022776"/>
    </source>
</evidence>
<feature type="domain" description="TOG" evidence="16">
    <location>
        <begin position="290"/>
        <end position="527"/>
    </location>
</feature>
<evidence type="ECO:0000256" key="15">
    <source>
        <dbReference type="SAM" id="MobiDB-lite"/>
    </source>
</evidence>
<evidence type="ECO:0000256" key="10">
    <source>
        <dbReference type="ARBA" id="ARBA00023212"/>
    </source>
</evidence>
<dbReference type="GO" id="GO:0007051">
    <property type="term" value="P:spindle organization"/>
    <property type="evidence" value="ECO:0007669"/>
    <property type="project" value="InterPro"/>
</dbReference>
<dbReference type="GO" id="GO:0000776">
    <property type="term" value="C:kinetochore"/>
    <property type="evidence" value="ECO:0007669"/>
    <property type="project" value="UniProtKB-KW"/>
</dbReference>
<keyword evidence="11" id="KW-0131">Cell cycle</keyword>
<dbReference type="EMBL" id="VXIV02000218">
    <property type="protein sequence ID" value="KAF6039708.1"/>
    <property type="molecule type" value="Genomic_DNA"/>
</dbReference>
<dbReference type="OrthoDB" id="205662at2759"/>
<accession>A0A7J7KNI7</accession>
<dbReference type="SMART" id="SM01349">
    <property type="entry name" value="TOG"/>
    <property type="match status" value="5"/>
</dbReference>
<keyword evidence="5" id="KW-0963">Cytoplasm</keyword>
<dbReference type="Pfam" id="PF21041">
    <property type="entry name" value="XMAP215_CLASP_TOG"/>
    <property type="match status" value="3"/>
</dbReference>
<dbReference type="FunFam" id="1.25.10.10:FF:000063">
    <property type="entry name" value="Putative cytoskeleton-associated protein 5"/>
    <property type="match status" value="1"/>
</dbReference>
<evidence type="ECO:0000256" key="9">
    <source>
        <dbReference type="ARBA" id="ARBA00022838"/>
    </source>
</evidence>
<dbReference type="InterPro" id="IPR045110">
    <property type="entry name" value="XMAP215"/>
</dbReference>
<evidence type="ECO:0000256" key="2">
    <source>
        <dbReference type="ARBA" id="ARBA00004629"/>
    </source>
</evidence>
<feature type="domain" description="TOG" evidence="16">
    <location>
        <begin position="861"/>
        <end position="1094"/>
    </location>
</feature>